<organism evidence="2 3">
    <name type="scientific">Kribbella amoyensis</name>
    <dbReference type="NCBI Taxonomy" id="996641"/>
    <lineage>
        <taxon>Bacteria</taxon>
        <taxon>Bacillati</taxon>
        <taxon>Actinomycetota</taxon>
        <taxon>Actinomycetes</taxon>
        <taxon>Propionibacteriales</taxon>
        <taxon>Kribbellaceae</taxon>
        <taxon>Kribbella</taxon>
    </lineage>
</organism>
<accession>A0A561B8M9</accession>
<sequence>MQENAEDSGKKPAGQGSVGKKPAEEKALDPRDGVADARGATRKGAGRLRSGGRKAAGRIGRNRGERTR</sequence>
<feature type="compositionally biased region" description="Basic residues" evidence="1">
    <location>
        <begin position="40"/>
        <end position="56"/>
    </location>
</feature>
<feature type="region of interest" description="Disordered" evidence="1">
    <location>
        <begin position="1"/>
        <end position="68"/>
    </location>
</feature>
<keyword evidence="3" id="KW-1185">Reference proteome</keyword>
<dbReference type="RefSeq" id="WP_145814034.1">
    <property type="nucleotide sequence ID" value="NZ_VIVK01000002.1"/>
</dbReference>
<dbReference type="Proteomes" id="UP000318380">
    <property type="component" value="Unassembled WGS sequence"/>
</dbReference>
<evidence type="ECO:0000313" key="3">
    <source>
        <dbReference type="Proteomes" id="UP000318380"/>
    </source>
</evidence>
<evidence type="ECO:0000256" key="1">
    <source>
        <dbReference type="SAM" id="MobiDB-lite"/>
    </source>
</evidence>
<evidence type="ECO:0000313" key="2">
    <source>
        <dbReference type="EMBL" id="TWD75321.1"/>
    </source>
</evidence>
<dbReference type="AlphaFoldDB" id="A0A561B8M9"/>
<proteinExistence type="predicted"/>
<dbReference type="EMBL" id="VIVK01000002">
    <property type="protein sequence ID" value="TWD75321.1"/>
    <property type="molecule type" value="Genomic_DNA"/>
</dbReference>
<reference evidence="2 3" key="1">
    <citation type="submission" date="2019-06" db="EMBL/GenBank/DDBJ databases">
        <title>Sequencing the genomes of 1000 actinobacteria strains.</title>
        <authorList>
            <person name="Klenk H.-P."/>
        </authorList>
    </citation>
    <scope>NUCLEOTIDE SEQUENCE [LARGE SCALE GENOMIC DNA]</scope>
    <source>
        <strain evidence="2 3">DSM 24683</strain>
    </source>
</reference>
<feature type="compositionally biased region" description="Basic and acidic residues" evidence="1">
    <location>
        <begin position="21"/>
        <end position="35"/>
    </location>
</feature>
<comment type="caution">
    <text evidence="2">The sequence shown here is derived from an EMBL/GenBank/DDBJ whole genome shotgun (WGS) entry which is preliminary data.</text>
</comment>
<name>A0A561B8M9_9ACTN</name>
<protein>
    <submittedName>
        <fullName evidence="2">Uncharacterized protein</fullName>
    </submittedName>
</protein>
<gene>
    <name evidence="2" type="ORF">FB561_6759</name>
</gene>